<comment type="caution">
    <text evidence="1">The sequence shown here is derived from an EMBL/GenBank/DDBJ whole genome shotgun (WGS) entry which is preliminary data.</text>
</comment>
<protein>
    <submittedName>
        <fullName evidence="1">29679_t:CDS:1</fullName>
    </submittedName>
</protein>
<feature type="non-terminal residue" evidence="1">
    <location>
        <position position="1"/>
    </location>
</feature>
<sequence>SAKSKQNWASRMASIPLINFIAYPILKICANNNNKNAATKEDDAKLTEKAADIVQFVEHELSLLTRNLHKLKAQMHYEKCNAKMKTIIDGCRYYISQTLNCETDP</sequence>
<organism evidence="1 2">
    <name type="scientific">Gigaspora margarita</name>
    <dbReference type="NCBI Taxonomy" id="4874"/>
    <lineage>
        <taxon>Eukaryota</taxon>
        <taxon>Fungi</taxon>
        <taxon>Fungi incertae sedis</taxon>
        <taxon>Mucoromycota</taxon>
        <taxon>Glomeromycotina</taxon>
        <taxon>Glomeromycetes</taxon>
        <taxon>Diversisporales</taxon>
        <taxon>Gigasporaceae</taxon>
        <taxon>Gigaspora</taxon>
    </lineage>
</organism>
<dbReference type="EMBL" id="CAJVQB010054071">
    <property type="protein sequence ID" value="CAG8836643.1"/>
    <property type="molecule type" value="Genomic_DNA"/>
</dbReference>
<proteinExistence type="predicted"/>
<accession>A0ABN7WNC4</accession>
<dbReference type="Proteomes" id="UP000789901">
    <property type="component" value="Unassembled WGS sequence"/>
</dbReference>
<evidence type="ECO:0000313" key="2">
    <source>
        <dbReference type="Proteomes" id="UP000789901"/>
    </source>
</evidence>
<reference evidence="1 2" key="1">
    <citation type="submission" date="2021-06" db="EMBL/GenBank/DDBJ databases">
        <authorList>
            <person name="Kallberg Y."/>
            <person name="Tangrot J."/>
            <person name="Rosling A."/>
        </authorList>
    </citation>
    <scope>NUCLEOTIDE SEQUENCE [LARGE SCALE GENOMIC DNA]</scope>
    <source>
        <strain evidence="1 2">120-4 pot B 10/14</strain>
    </source>
</reference>
<evidence type="ECO:0000313" key="1">
    <source>
        <dbReference type="EMBL" id="CAG8836643.1"/>
    </source>
</evidence>
<keyword evidence="2" id="KW-1185">Reference proteome</keyword>
<gene>
    <name evidence="1" type="ORF">GMARGA_LOCUS33134</name>
</gene>
<name>A0ABN7WNC4_GIGMA</name>